<dbReference type="Proteomes" id="UP001158576">
    <property type="component" value="Chromosome 1"/>
</dbReference>
<gene>
    <name evidence="2" type="ORF">OKIOD_LOCUS9560</name>
</gene>
<accession>A0ABN7SR51</accession>
<feature type="region of interest" description="Disordered" evidence="1">
    <location>
        <begin position="100"/>
        <end position="151"/>
    </location>
</feature>
<keyword evidence="3" id="KW-1185">Reference proteome</keyword>
<evidence type="ECO:0000313" key="2">
    <source>
        <dbReference type="EMBL" id="CAG5103490.1"/>
    </source>
</evidence>
<sequence length="151" mass="17177">MEAYKQAAKSLKKAFEESMSILVEKATAFVGMESTLSAEERKFATKIKWRLLEAMETNEASEVVEFSLIDEDGTIDVSFDQKDEDFAFRKTTLVRQNAHSTFKVDSSDDLPRTPEFKGVPPIPENPRKRKRSEDDVGAPTKDIKPRRLAFD</sequence>
<feature type="compositionally biased region" description="Basic and acidic residues" evidence="1">
    <location>
        <begin position="141"/>
        <end position="151"/>
    </location>
</feature>
<name>A0ABN7SR51_OIKDI</name>
<evidence type="ECO:0000256" key="1">
    <source>
        <dbReference type="SAM" id="MobiDB-lite"/>
    </source>
</evidence>
<organism evidence="2 3">
    <name type="scientific">Oikopleura dioica</name>
    <name type="common">Tunicate</name>
    <dbReference type="NCBI Taxonomy" id="34765"/>
    <lineage>
        <taxon>Eukaryota</taxon>
        <taxon>Metazoa</taxon>
        <taxon>Chordata</taxon>
        <taxon>Tunicata</taxon>
        <taxon>Appendicularia</taxon>
        <taxon>Copelata</taxon>
        <taxon>Oikopleuridae</taxon>
        <taxon>Oikopleura</taxon>
    </lineage>
</organism>
<reference evidence="2 3" key="1">
    <citation type="submission" date="2021-04" db="EMBL/GenBank/DDBJ databases">
        <authorList>
            <person name="Bliznina A."/>
        </authorList>
    </citation>
    <scope>NUCLEOTIDE SEQUENCE [LARGE SCALE GENOMIC DNA]</scope>
</reference>
<feature type="compositionally biased region" description="Basic and acidic residues" evidence="1">
    <location>
        <begin position="105"/>
        <end position="115"/>
    </location>
</feature>
<dbReference type="EMBL" id="OU015566">
    <property type="protein sequence ID" value="CAG5103490.1"/>
    <property type="molecule type" value="Genomic_DNA"/>
</dbReference>
<evidence type="ECO:0000313" key="3">
    <source>
        <dbReference type="Proteomes" id="UP001158576"/>
    </source>
</evidence>
<proteinExistence type="predicted"/>
<protein>
    <submittedName>
        <fullName evidence="2">Oidioi.mRNA.OKI2018_I69.chr1.g795.t1.cds</fullName>
    </submittedName>
</protein>